<evidence type="ECO:0000313" key="3">
    <source>
        <dbReference type="Proteomes" id="UP001362999"/>
    </source>
</evidence>
<protein>
    <submittedName>
        <fullName evidence="2">Uncharacterized protein</fullName>
    </submittedName>
</protein>
<dbReference type="AlphaFoldDB" id="A0AAW0AGJ9"/>
<evidence type="ECO:0000256" key="1">
    <source>
        <dbReference type="SAM" id="SignalP"/>
    </source>
</evidence>
<feature type="chain" id="PRO_5043911777" evidence="1">
    <location>
        <begin position="16"/>
        <end position="108"/>
    </location>
</feature>
<accession>A0AAW0AGJ9</accession>
<dbReference type="Proteomes" id="UP001362999">
    <property type="component" value="Unassembled WGS sequence"/>
</dbReference>
<dbReference type="EMBL" id="JAWWNJ010000069">
    <property type="protein sequence ID" value="KAK7008162.1"/>
    <property type="molecule type" value="Genomic_DNA"/>
</dbReference>
<proteinExistence type="predicted"/>
<feature type="signal peptide" evidence="1">
    <location>
        <begin position="1"/>
        <end position="15"/>
    </location>
</feature>
<keyword evidence="3" id="KW-1185">Reference proteome</keyword>
<reference evidence="2 3" key="1">
    <citation type="journal article" date="2024" name="J Genomics">
        <title>Draft genome sequencing and assembly of Favolaschia claudopus CIRM-BRFM 2984 isolated from oak limbs.</title>
        <authorList>
            <person name="Navarro D."/>
            <person name="Drula E."/>
            <person name="Chaduli D."/>
            <person name="Cazenave R."/>
            <person name="Ahrendt S."/>
            <person name="Wang J."/>
            <person name="Lipzen A."/>
            <person name="Daum C."/>
            <person name="Barry K."/>
            <person name="Grigoriev I.V."/>
            <person name="Favel A."/>
            <person name="Rosso M.N."/>
            <person name="Martin F."/>
        </authorList>
    </citation>
    <scope>NUCLEOTIDE SEQUENCE [LARGE SCALE GENOMIC DNA]</scope>
    <source>
        <strain evidence="2 3">CIRM-BRFM 2984</strain>
    </source>
</reference>
<sequence>MSTFLLLGFMALAGGNIAPLPNNTLAYVVAKASAPVGQPVELDAFQVSVVPGNPNNNWLMQCSKLDKLRPTLTQDAINCPTCRNVSMPLNIKWTLPENGLEKAEASGT</sequence>
<name>A0AAW0AGJ9_9AGAR</name>
<keyword evidence="1" id="KW-0732">Signal</keyword>
<gene>
    <name evidence="2" type="ORF">R3P38DRAFT_2792247</name>
</gene>
<organism evidence="2 3">
    <name type="scientific">Favolaschia claudopus</name>
    <dbReference type="NCBI Taxonomy" id="2862362"/>
    <lineage>
        <taxon>Eukaryota</taxon>
        <taxon>Fungi</taxon>
        <taxon>Dikarya</taxon>
        <taxon>Basidiomycota</taxon>
        <taxon>Agaricomycotina</taxon>
        <taxon>Agaricomycetes</taxon>
        <taxon>Agaricomycetidae</taxon>
        <taxon>Agaricales</taxon>
        <taxon>Marasmiineae</taxon>
        <taxon>Mycenaceae</taxon>
        <taxon>Favolaschia</taxon>
    </lineage>
</organism>
<comment type="caution">
    <text evidence="2">The sequence shown here is derived from an EMBL/GenBank/DDBJ whole genome shotgun (WGS) entry which is preliminary data.</text>
</comment>
<evidence type="ECO:0000313" key="2">
    <source>
        <dbReference type="EMBL" id="KAK7008162.1"/>
    </source>
</evidence>